<feature type="transmembrane region" description="Helical" evidence="9">
    <location>
        <begin position="112"/>
        <end position="131"/>
    </location>
</feature>
<evidence type="ECO:0000256" key="4">
    <source>
        <dbReference type="ARBA" id="ARBA00022519"/>
    </source>
</evidence>
<dbReference type="AlphaFoldDB" id="A0A0U5B4Z2"/>
<dbReference type="EMBL" id="AP017315">
    <property type="protein sequence ID" value="BAU30985.1"/>
    <property type="molecule type" value="Genomic_DNA"/>
</dbReference>
<reference evidence="12" key="1">
    <citation type="submission" date="2015-12" db="EMBL/GenBank/DDBJ databases">
        <authorList>
            <person name="Shamseldin A."/>
            <person name="Moawad H."/>
            <person name="Abd El-Rahim W.M."/>
            <person name="Sadowsky M.J."/>
        </authorList>
    </citation>
    <scope>NUCLEOTIDE SEQUENCE [LARGE SCALE GENOMIC DNA]</scope>
    <source>
        <strain evidence="12">JAM AC0309</strain>
    </source>
</reference>
<dbReference type="Pfam" id="PF04290">
    <property type="entry name" value="DctQ"/>
    <property type="match status" value="1"/>
</dbReference>
<evidence type="ECO:0000313" key="12">
    <source>
        <dbReference type="Proteomes" id="UP000218965"/>
    </source>
</evidence>
<evidence type="ECO:0000313" key="11">
    <source>
        <dbReference type="EMBL" id="BAU30985.1"/>
    </source>
</evidence>
<feature type="transmembrane region" description="Helical" evidence="9">
    <location>
        <begin position="36"/>
        <end position="54"/>
    </location>
</feature>
<dbReference type="GO" id="GO:0015740">
    <property type="term" value="P:C4-dicarboxylate transport"/>
    <property type="evidence" value="ECO:0007669"/>
    <property type="project" value="TreeGrafter"/>
</dbReference>
<keyword evidence="3" id="KW-1003">Cell membrane</keyword>
<evidence type="ECO:0000256" key="2">
    <source>
        <dbReference type="ARBA" id="ARBA00022448"/>
    </source>
</evidence>
<evidence type="ECO:0000259" key="10">
    <source>
        <dbReference type="Pfam" id="PF04290"/>
    </source>
</evidence>
<dbReference type="GO" id="GO:0022857">
    <property type="term" value="F:transmembrane transporter activity"/>
    <property type="evidence" value="ECO:0007669"/>
    <property type="project" value="TreeGrafter"/>
</dbReference>
<comment type="subcellular location">
    <subcellularLocation>
        <location evidence="1">Cell inner membrane</location>
        <topology evidence="1">Multi-pass membrane protein</topology>
    </subcellularLocation>
</comment>
<dbReference type="InterPro" id="IPR007387">
    <property type="entry name" value="TRAP_DctQ"/>
</dbReference>
<organism evidence="11 12">
    <name type="scientific">Microcella alkaliphila</name>
    <dbReference type="NCBI Taxonomy" id="279828"/>
    <lineage>
        <taxon>Bacteria</taxon>
        <taxon>Bacillati</taxon>
        <taxon>Actinomycetota</taxon>
        <taxon>Actinomycetes</taxon>
        <taxon>Micrococcales</taxon>
        <taxon>Microbacteriaceae</taxon>
        <taxon>Microcella</taxon>
    </lineage>
</organism>
<keyword evidence="5 9" id="KW-0812">Transmembrane</keyword>
<name>A0A0U5B4Z2_9MICO</name>
<keyword evidence="4" id="KW-0997">Cell inner membrane</keyword>
<evidence type="ECO:0000256" key="5">
    <source>
        <dbReference type="ARBA" id="ARBA00022692"/>
    </source>
</evidence>
<evidence type="ECO:0000256" key="7">
    <source>
        <dbReference type="ARBA" id="ARBA00023136"/>
    </source>
</evidence>
<feature type="transmembrane region" description="Helical" evidence="9">
    <location>
        <begin position="151"/>
        <end position="175"/>
    </location>
</feature>
<evidence type="ECO:0000256" key="8">
    <source>
        <dbReference type="ARBA" id="ARBA00038436"/>
    </source>
</evidence>
<evidence type="ECO:0000256" key="1">
    <source>
        <dbReference type="ARBA" id="ARBA00004429"/>
    </source>
</evidence>
<keyword evidence="2" id="KW-0813">Transport</keyword>
<gene>
    <name evidence="11" type="ORF">MalAC0309_0106</name>
</gene>
<feature type="domain" description="Tripartite ATP-independent periplasmic transporters DctQ component" evidence="10">
    <location>
        <begin position="48"/>
        <end position="173"/>
    </location>
</feature>
<dbReference type="KEGG" id="malk:MalAC0309_0106"/>
<sequence length="190" mass="20414">MSKESRGAAGASAEEPLIAALPDADQLKESGPLWRVIEVLLGIGVLGMLVLLSVQVVGRLIGSSPAWTEEAARFLFMGGVFLGFAAGFRAAVHPRVSYFVTRGPGWLAKVSLHATVVCALVFFGILAWKSTELVAQQFRNNETSPALSMSMWIVTVPLAVASVLALVGVIQSVYFDRNLRQRMLKSEVIA</sequence>
<keyword evidence="7 9" id="KW-0472">Membrane</keyword>
<dbReference type="InterPro" id="IPR055348">
    <property type="entry name" value="DctQ"/>
</dbReference>
<reference evidence="11 12" key="2">
    <citation type="submission" date="2016-01" db="EMBL/GenBank/DDBJ databases">
        <title>Microcella alkaliphila JAM AC0309 whole genome shotgun sequence.</title>
        <authorList>
            <person name="Kurata A."/>
            <person name="Hirose Y."/>
            <person name="Kishimoto N."/>
            <person name="Kobayashi T."/>
        </authorList>
    </citation>
    <scope>NUCLEOTIDE SEQUENCE [LARGE SCALE GENOMIC DNA]</scope>
    <source>
        <strain evidence="11 12">JAM AC0309</strain>
    </source>
</reference>
<dbReference type="OrthoDB" id="2085311at2"/>
<evidence type="ECO:0000256" key="9">
    <source>
        <dbReference type="SAM" id="Phobius"/>
    </source>
</evidence>
<protein>
    <submittedName>
        <fullName evidence="11">Tripartite ATP-independent periplasmic transport er DctQ</fullName>
    </submittedName>
</protein>
<proteinExistence type="inferred from homology"/>
<keyword evidence="6 9" id="KW-1133">Transmembrane helix</keyword>
<accession>A0A0U5B4Z2</accession>
<dbReference type="PANTHER" id="PTHR35011:SF2">
    <property type="entry name" value="2,3-DIKETO-L-GULONATE TRAP TRANSPORTER SMALL PERMEASE PROTEIN YIAM"/>
    <property type="match status" value="1"/>
</dbReference>
<dbReference type="Proteomes" id="UP000218965">
    <property type="component" value="Chromosome"/>
</dbReference>
<comment type="similarity">
    <text evidence="8">Belongs to the TRAP transporter small permease family.</text>
</comment>
<dbReference type="RefSeq" id="WP_096419905.1">
    <property type="nucleotide sequence ID" value="NZ_AP017315.1"/>
</dbReference>
<evidence type="ECO:0000256" key="3">
    <source>
        <dbReference type="ARBA" id="ARBA00022475"/>
    </source>
</evidence>
<dbReference type="PANTHER" id="PTHR35011">
    <property type="entry name" value="2,3-DIKETO-L-GULONATE TRAP TRANSPORTER SMALL PERMEASE PROTEIN YIAM"/>
    <property type="match status" value="1"/>
</dbReference>
<evidence type="ECO:0000256" key="6">
    <source>
        <dbReference type="ARBA" id="ARBA00022989"/>
    </source>
</evidence>
<feature type="transmembrane region" description="Helical" evidence="9">
    <location>
        <begin position="74"/>
        <end position="92"/>
    </location>
</feature>
<dbReference type="GO" id="GO:0005886">
    <property type="term" value="C:plasma membrane"/>
    <property type="evidence" value="ECO:0007669"/>
    <property type="project" value="UniProtKB-SubCell"/>
</dbReference>